<accession>A0A2P2QFP6</accession>
<reference evidence="1" key="1">
    <citation type="submission" date="2018-02" db="EMBL/GenBank/DDBJ databases">
        <title>Rhizophora mucronata_Transcriptome.</title>
        <authorList>
            <person name="Meera S.P."/>
            <person name="Sreeshan A."/>
            <person name="Augustine A."/>
        </authorList>
    </citation>
    <scope>NUCLEOTIDE SEQUENCE</scope>
    <source>
        <tissue evidence="1">Leaf</tissue>
    </source>
</reference>
<proteinExistence type="predicted"/>
<name>A0A2P2QFP6_RHIMU</name>
<evidence type="ECO:0000313" key="1">
    <source>
        <dbReference type="EMBL" id="MBX65809.1"/>
    </source>
</evidence>
<sequence>MPSLGGKRPRGFGNGIWLGTFVAAGLDDGCAMVRTFCIRNVIL</sequence>
<dbReference type="AlphaFoldDB" id="A0A2P2QFP6"/>
<organism evidence="1">
    <name type="scientific">Rhizophora mucronata</name>
    <name type="common">Asiatic mangrove</name>
    <dbReference type="NCBI Taxonomy" id="61149"/>
    <lineage>
        <taxon>Eukaryota</taxon>
        <taxon>Viridiplantae</taxon>
        <taxon>Streptophyta</taxon>
        <taxon>Embryophyta</taxon>
        <taxon>Tracheophyta</taxon>
        <taxon>Spermatophyta</taxon>
        <taxon>Magnoliopsida</taxon>
        <taxon>eudicotyledons</taxon>
        <taxon>Gunneridae</taxon>
        <taxon>Pentapetalae</taxon>
        <taxon>rosids</taxon>
        <taxon>fabids</taxon>
        <taxon>Malpighiales</taxon>
        <taxon>Rhizophoraceae</taxon>
        <taxon>Rhizophora</taxon>
    </lineage>
</organism>
<protein>
    <submittedName>
        <fullName evidence="1">Uncharacterized protein</fullName>
    </submittedName>
</protein>
<dbReference type="EMBL" id="GGEC01085325">
    <property type="protein sequence ID" value="MBX65809.1"/>
    <property type="molecule type" value="Transcribed_RNA"/>
</dbReference>